<dbReference type="PANTHER" id="PTHR35580">
    <property type="entry name" value="CELL SURFACE GLYCOPROTEIN (S-LAYER PROTEIN)-LIKE PROTEIN"/>
    <property type="match status" value="1"/>
</dbReference>
<dbReference type="EMBL" id="AZIL01002767">
    <property type="protein sequence ID" value="EWM20839.1"/>
    <property type="molecule type" value="Genomic_DNA"/>
</dbReference>
<feature type="region of interest" description="Disordered" evidence="1">
    <location>
        <begin position="328"/>
        <end position="357"/>
    </location>
</feature>
<reference evidence="2 3" key="1">
    <citation type="journal article" date="2014" name="Mol. Plant">
        <title>Chromosome Scale Genome Assembly and Transcriptome Profiling of Nannochloropsis gaditana in Nitrogen Depletion.</title>
        <authorList>
            <person name="Corteggiani Carpinelli E."/>
            <person name="Telatin A."/>
            <person name="Vitulo N."/>
            <person name="Forcato C."/>
            <person name="D'Angelo M."/>
            <person name="Schiavon R."/>
            <person name="Vezzi A."/>
            <person name="Giacometti G.M."/>
            <person name="Morosinotto T."/>
            <person name="Valle G."/>
        </authorList>
    </citation>
    <scope>NUCLEOTIDE SEQUENCE [LARGE SCALE GENOMIC DNA]</scope>
    <source>
        <strain evidence="2 3">B-31</strain>
    </source>
</reference>
<evidence type="ECO:0000313" key="3">
    <source>
        <dbReference type="Proteomes" id="UP000019335"/>
    </source>
</evidence>
<proteinExistence type="predicted"/>
<evidence type="ECO:0000256" key="1">
    <source>
        <dbReference type="SAM" id="MobiDB-lite"/>
    </source>
</evidence>
<accession>W7TIR5</accession>
<dbReference type="Proteomes" id="UP000019335">
    <property type="component" value="Unassembled WGS sequence"/>
</dbReference>
<keyword evidence="3" id="KW-1185">Reference proteome</keyword>
<protein>
    <submittedName>
        <fullName evidence="2">Secreted protein</fullName>
    </submittedName>
</protein>
<feature type="region of interest" description="Disordered" evidence="1">
    <location>
        <begin position="1"/>
        <end position="20"/>
    </location>
</feature>
<dbReference type="PANTHER" id="PTHR35580:SF1">
    <property type="entry name" value="PHYTASE-LIKE DOMAIN-CONTAINING PROTEIN"/>
    <property type="match status" value="1"/>
</dbReference>
<name>W7TIR5_9STRA</name>
<gene>
    <name evidence="2" type="ORF">Naga_100497g5</name>
</gene>
<dbReference type="AlphaFoldDB" id="W7TIR5"/>
<evidence type="ECO:0000313" key="2">
    <source>
        <dbReference type="EMBL" id="EWM20839.1"/>
    </source>
</evidence>
<comment type="caution">
    <text evidence="2">The sequence shown here is derived from an EMBL/GenBank/DDBJ whole genome shotgun (WGS) entry which is preliminary data.</text>
</comment>
<sequence length="539" mass="56388">MYRSSRHELPNQSKRAHISTESPFGDMSRLFGILLVVFLGLAGVLTTVSQECPRLTLKAKARPNAKRGILAGKGRARITVTLSSKDPVDNLEFQLKLPNGLSVERTTMRPSSKPSVPLQIVEDSDGTSTIYWLGIAFTKRKGGKLRFRVKVKADECAPETLAVDAFAYLVNATAASCITPLVNAAIVKVRYSKLDKAATCAPTPAPSINPTQPFVLFGAGQRFSQGGRLAPFQNRRLSARSGMNTHGTLAALSQPRDRHLQSIDTPEACYEYCSLNAGEETPFFFSWNIVTRQCFCCVAVCTPFVFDPDSNVYEALLPKTLPPVSMPTAAPSLTPSMTPTAAPTTAPTASPTAASTLAPTKTPGGVSWAQNFGGVDGAGGTAIAVNASGGACITGYFYGTMTVGSANLTAVGGPDIFMIKLDLDGNPVWAQSFGGTDTNANGIALDASGSSYTAGGFTGNLTVGSTTLTSAGFSDIFMIKLDPDGNPVWAQGFGGTDSNVGFRIGVDASGSSYTAGSFKGNMTVGSVPPSRLLAVPPCS</sequence>
<dbReference type="InterPro" id="IPR052918">
    <property type="entry name" value="Motility_Chemotaxis_Reg"/>
</dbReference>
<organism evidence="2 3">
    <name type="scientific">Nannochloropsis gaditana</name>
    <dbReference type="NCBI Taxonomy" id="72520"/>
    <lineage>
        <taxon>Eukaryota</taxon>
        <taxon>Sar</taxon>
        <taxon>Stramenopiles</taxon>
        <taxon>Ochrophyta</taxon>
        <taxon>Eustigmatophyceae</taxon>
        <taxon>Eustigmatales</taxon>
        <taxon>Monodopsidaceae</taxon>
        <taxon>Nannochloropsis</taxon>
    </lineage>
</organism>